<proteinExistence type="inferred from homology"/>
<evidence type="ECO:0000256" key="4">
    <source>
        <dbReference type="ARBA" id="ARBA00022763"/>
    </source>
</evidence>
<dbReference type="SUPFAM" id="SSF52980">
    <property type="entry name" value="Restriction endonuclease-like"/>
    <property type="match status" value="1"/>
</dbReference>
<dbReference type="PROSITE" id="PS51198">
    <property type="entry name" value="UVRD_HELICASE_ATP_BIND"/>
    <property type="match status" value="1"/>
</dbReference>
<evidence type="ECO:0000256" key="7">
    <source>
        <dbReference type="ARBA" id="ARBA00022839"/>
    </source>
</evidence>
<keyword evidence="9" id="KW-0460">Magnesium</keyword>
<evidence type="ECO:0000256" key="11">
    <source>
        <dbReference type="ARBA" id="ARBA00023204"/>
    </source>
</evidence>
<dbReference type="InterPro" id="IPR014016">
    <property type="entry name" value="UvrD-like_ATP-bd"/>
</dbReference>
<dbReference type="Pfam" id="PF13361">
    <property type="entry name" value="UvrD_C"/>
    <property type="match status" value="1"/>
</dbReference>
<evidence type="ECO:0000256" key="13">
    <source>
        <dbReference type="ARBA" id="ARBA00034617"/>
    </source>
</evidence>
<dbReference type="InterPro" id="IPR000212">
    <property type="entry name" value="DNA_helicase_UvrD/REP"/>
</dbReference>
<dbReference type="InterPro" id="IPR038726">
    <property type="entry name" value="PDDEXK_AddAB-type"/>
</dbReference>
<evidence type="ECO:0000256" key="6">
    <source>
        <dbReference type="ARBA" id="ARBA00022806"/>
    </source>
</evidence>
<keyword evidence="2" id="KW-0479">Metal-binding</keyword>
<feature type="binding site" evidence="16">
    <location>
        <begin position="19"/>
        <end position="26"/>
    </location>
    <ligand>
        <name>ATP</name>
        <dbReference type="ChEBI" id="CHEBI:30616"/>
    </ligand>
</feature>
<keyword evidence="10" id="KW-0238">DNA-binding</keyword>
<reference evidence="20 21" key="1">
    <citation type="submission" date="2021-11" db="EMBL/GenBank/DDBJ databases">
        <title>Aliifidinibius sp. nov., a new bacterium isolated from saline soil.</title>
        <authorList>
            <person name="Galisteo C."/>
            <person name="De La Haba R."/>
            <person name="Sanchez-Porro C."/>
            <person name="Ventosa A."/>
        </authorList>
    </citation>
    <scope>NUCLEOTIDE SEQUENCE [LARGE SCALE GENOMIC DNA]</scope>
    <source>
        <strain evidence="20 21">KACC 190600</strain>
    </source>
</reference>
<dbReference type="InterPro" id="IPR014017">
    <property type="entry name" value="DNA_helicase_UvrD-like_C"/>
</dbReference>
<evidence type="ECO:0000313" key="21">
    <source>
        <dbReference type="Proteomes" id="UP001207337"/>
    </source>
</evidence>
<dbReference type="Gene3D" id="3.90.320.10">
    <property type="match status" value="1"/>
</dbReference>
<dbReference type="SUPFAM" id="SSF52540">
    <property type="entry name" value="P-loop containing nucleoside triphosphate hydrolases"/>
    <property type="match status" value="1"/>
</dbReference>
<dbReference type="PANTHER" id="PTHR11070">
    <property type="entry name" value="UVRD / RECB / PCRA DNA HELICASE FAMILY MEMBER"/>
    <property type="match status" value="1"/>
</dbReference>
<feature type="region of interest" description="Disordered" evidence="17">
    <location>
        <begin position="510"/>
        <end position="529"/>
    </location>
</feature>
<protein>
    <recommendedName>
        <fullName evidence="14">DNA 3'-5' helicase</fullName>
        <ecNumber evidence="14">5.6.2.4</ecNumber>
    </recommendedName>
</protein>
<keyword evidence="7" id="KW-0269">Exonuclease</keyword>
<dbReference type="InterPro" id="IPR011604">
    <property type="entry name" value="PDDEXK-like_dom_sf"/>
</dbReference>
<comment type="catalytic activity">
    <reaction evidence="15">
        <text>ATP + H2O = ADP + phosphate + H(+)</text>
        <dbReference type="Rhea" id="RHEA:13065"/>
        <dbReference type="ChEBI" id="CHEBI:15377"/>
        <dbReference type="ChEBI" id="CHEBI:15378"/>
        <dbReference type="ChEBI" id="CHEBI:30616"/>
        <dbReference type="ChEBI" id="CHEBI:43474"/>
        <dbReference type="ChEBI" id="CHEBI:456216"/>
        <dbReference type="EC" id="5.6.2.4"/>
    </reaction>
</comment>
<evidence type="ECO:0000256" key="2">
    <source>
        <dbReference type="ARBA" id="ARBA00022723"/>
    </source>
</evidence>
<evidence type="ECO:0000256" key="10">
    <source>
        <dbReference type="ARBA" id="ARBA00023125"/>
    </source>
</evidence>
<dbReference type="PANTHER" id="PTHR11070:SF23">
    <property type="entry name" value="RECBCD ENZYME SUBUNIT RECB"/>
    <property type="match status" value="1"/>
</dbReference>
<dbReference type="Gene3D" id="1.10.3170.10">
    <property type="entry name" value="Recbcd, chain B, domain 2"/>
    <property type="match status" value="1"/>
</dbReference>
<dbReference type="EC" id="5.6.2.4" evidence="14"/>
<keyword evidence="11" id="KW-0234">DNA repair</keyword>
<evidence type="ECO:0000313" key="20">
    <source>
        <dbReference type="EMBL" id="MCW9712117.1"/>
    </source>
</evidence>
<organism evidence="20 21">
    <name type="scientific">Fodinibius salicampi</name>
    <dbReference type="NCBI Taxonomy" id="1920655"/>
    <lineage>
        <taxon>Bacteria</taxon>
        <taxon>Pseudomonadati</taxon>
        <taxon>Balneolota</taxon>
        <taxon>Balneolia</taxon>
        <taxon>Balneolales</taxon>
        <taxon>Balneolaceae</taxon>
        <taxon>Fodinibius</taxon>
    </lineage>
</organism>
<comment type="caution">
    <text evidence="20">The sequence shown here is derived from an EMBL/GenBank/DDBJ whole genome shotgun (WGS) entry which is preliminary data.</text>
</comment>
<dbReference type="HAMAP" id="MF_01485">
    <property type="entry name" value="RecB"/>
    <property type="match status" value="1"/>
</dbReference>
<feature type="domain" description="UvrD-like helicase ATP-binding" evidence="18">
    <location>
        <begin position="1"/>
        <end position="454"/>
    </location>
</feature>
<keyword evidence="5 16" id="KW-0378">Hydrolase</keyword>
<dbReference type="InterPro" id="IPR004586">
    <property type="entry name" value="RecB"/>
</dbReference>
<dbReference type="Gene3D" id="1.10.486.10">
    <property type="entry name" value="PCRA, domain 4"/>
    <property type="match status" value="1"/>
</dbReference>
<keyword evidence="8 16" id="KW-0067">ATP-binding</keyword>
<evidence type="ECO:0000256" key="9">
    <source>
        <dbReference type="ARBA" id="ARBA00022842"/>
    </source>
</evidence>
<dbReference type="GO" id="GO:0008854">
    <property type="term" value="F:exodeoxyribonuclease V activity"/>
    <property type="evidence" value="ECO:0007669"/>
    <property type="project" value="UniProtKB-EC"/>
</dbReference>
<keyword evidence="6 16" id="KW-0347">Helicase</keyword>
<evidence type="ECO:0000256" key="1">
    <source>
        <dbReference type="ARBA" id="ARBA00022722"/>
    </source>
</evidence>
<evidence type="ECO:0000256" key="17">
    <source>
        <dbReference type="SAM" id="MobiDB-lite"/>
    </source>
</evidence>
<evidence type="ECO:0000256" key="14">
    <source>
        <dbReference type="ARBA" id="ARBA00034808"/>
    </source>
</evidence>
<dbReference type="EMBL" id="JAJNDC010000001">
    <property type="protein sequence ID" value="MCW9712117.1"/>
    <property type="molecule type" value="Genomic_DNA"/>
</dbReference>
<evidence type="ECO:0000256" key="16">
    <source>
        <dbReference type="PROSITE-ProRule" id="PRU00560"/>
    </source>
</evidence>
<feature type="domain" description="UvrD-like helicase C-terminal" evidence="19">
    <location>
        <begin position="485"/>
        <end position="751"/>
    </location>
</feature>
<dbReference type="Proteomes" id="UP001207337">
    <property type="component" value="Unassembled WGS sequence"/>
</dbReference>
<keyword evidence="4" id="KW-0227">DNA damage</keyword>
<evidence type="ECO:0000256" key="3">
    <source>
        <dbReference type="ARBA" id="ARBA00022741"/>
    </source>
</evidence>
<name>A0ABT3PW92_9BACT</name>
<keyword evidence="12" id="KW-0413">Isomerase</keyword>
<dbReference type="CDD" id="cd22352">
    <property type="entry name" value="RecB_C-like"/>
    <property type="match status" value="1"/>
</dbReference>
<evidence type="ECO:0000256" key="12">
    <source>
        <dbReference type="ARBA" id="ARBA00023235"/>
    </source>
</evidence>
<keyword evidence="21" id="KW-1185">Reference proteome</keyword>
<keyword evidence="1" id="KW-0540">Nuclease</keyword>
<evidence type="ECO:0000259" key="18">
    <source>
        <dbReference type="PROSITE" id="PS51198"/>
    </source>
</evidence>
<dbReference type="RefSeq" id="WP_265787823.1">
    <property type="nucleotide sequence ID" value="NZ_BAABRS010000001.1"/>
</dbReference>
<dbReference type="Gene3D" id="3.40.50.300">
    <property type="entry name" value="P-loop containing nucleotide triphosphate hydrolases"/>
    <property type="match status" value="2"/>
</dbReference>
<dbReference type="InterPro" id="IPR011335">
    <property type="entry name" value="Restrct_endonuc-II-like"/>
</dbReference>
<dbReference type="InterPro" id="IPR027417">
    <property type="entry name" value="P-loop_NTPase"/>
</dbReference>
<dbReference type="PROSITE" id="PS51217">
    <property type="entry name" value="UVRD_HELICASE_CTER"/>
    <property type="match status" value="1"/>
</dbReference>
<accession>A0ABT3PW92</accession>
<comment type="catalytic activity">
    <reaction evidence="13">
        <text>Couples ATP hydrolysis with the unwinding of duplex DNA by translocating in the 3'-5' direction.</text>
        <dbReference type="EC" id="5.6.2.4"/>
    </reaction>
</comment>
<dbReference type="Pfam" id="PF12705">
    <property type="entry name" value="PDDEXK_1"/>
    <property type="match status" value="1"/>
</dbReference>
<dbReference type="Pfam" id="PF00580">
    <property type="entry name" value="UvrD-helicase"/>
    <property type="match status" value="1"/>
</dbReference>
<dbReference type="NCBIfam" id="TIGR00609">
    <property type="entry name" value="recB"/>
    <property type="match status" value="1"/>
</dbReference>
<evidence type="ECO:0000256" key="5">
    <source>
        <dbReference type="ARBA" id="ARBA00022801"/>
    </source>
</evidence>
<evidence type="ECO:0000256" key="8">
    <source>
        <dbReference type="ARBA" id="ARBA00022840"/>
    </source>
</evidence>
<evidence type="ECO:0000259" key="19">
    <source>
        <dbReference type="PROSITE" id="PS51217"/>
    </source>
</evidence>
<sequence length="1206" mass="140794">MELLEPFAIEFSGVNLVEASAGTGKTYNITSLYIRALIEQDISVGKILVVTYTEAATKELKDRLLKRIRDSIEVLKSGKMDKESDDFLEKLLDEVDHPPKAVEKLEKAVRMFDEASVYTIHGFCYQALQEQAFESGAMYDAEMIGDDSEIVQEAVDDYWRQWVAEVSEHPKKQPLLKLFIDNNVGPDTLAHELGSYIGKPYLQVLPEKTESYQIEEQLEELWEIYEQLQSEWNDQRKEIFDLLNSGDLSYYTESALNKWFGLMDGFLESDVPPFETFTQFYRFQQSKIDKSLKKKPREQGKKSPQHIFFKLIDEYKEIKESVKDFEVIFKKELLTYLRGELSQKKEELQVLSYDDLLLHLRNALLDQRKGQQLAAKLRQKYPIAMVDEFQDTDPNQYDIFRTVYKDSDRVLFMIGDPKQSIYSFRGADVYSYIKARKDAPVEKRYLLDRNFRSTPDLLKGLNAFWGGQDIPFVVDDIKYQKVTWGWPEQKYNALIEYGTKRPPIRFRRLSEPGQDSLNKREARGNATRDTAKEIQRLLEDGKKNKIILGDRPVKAKDIAVLVRKHKQADLIAEALGELDIKSVQHSEKSVFESDEAGQLEQLLKAVADPANETRIKTALSLPLTRYSADELFSIEEDDKHWTIVLQQFSDWHRMWQDQGFSAMFRSLLDELNIADHVIKYSNGERRLTNLLHLGELLQEESQDNREGTRSLLHWLARKRQDNSNNKREEEQMRLESDEELVKIVTMHKSKGLQYPIVFCPFLWHGPHIQDKGQPLVYHHPENNEVSYLDLSGKSDPDRPQKRFYDHREELAESLRLAYVAMTRAEHCLYLTWEFAKASEFSSLGYLLQDPGQPEALLREKVGFDESVDWSGDAMHEAIEDICDEYPNLFTLKREPKQSKNNQLEFPGITDEKPEYHIRSFERTTPLRTSYQVSSFSSLSSWMEEEDPNVPDYDQFMDYEELDERTIQKAEKQTIFTFPKGPQPGTCIHNIFENYFSKDGDKDEVILNQLQLNGINESWKSTVSRMLDLVLQKSLHPDRKGLSLSTIKDRQIPEMEFYYQNNHIETQRLLSIIRNGAIPEWGNRGEAESGFLKGFIDLTFEFNGKYYLLDYKTNYLGDSISDYQLEELKHEMREASYDLQYHIYTVALHRFLNKQLPNYSYENHFGGAFYLFVRGINEKGREGIFFDCPDEKIIKELDEYIKGQLNG</sequence>
<gene>
    <name evidence="20" type="primary">recB</name>
    <name evidence="20" type="ORF">LQ318_04285</name>
</gene>
<keyword evidence="3 16" id="KW-0547">Nucleotide-binding</keyword>
<evidence type="ECO:0000256" key="15">
    <source>
        <dbReference type="ARBA" id="ARBA00048988"/>
    </source>
</evidence>